<keyword evidence="3" id="KW-1185">Reference proteome</keyword>
<evidence type="ECO:0000313" key="1">
    <source>
        <dbReference type="EMBL" id="KGA97230.1"/>
    </source>
</evidence>
<dbReference type="EMBL" id="JALP01000220">
    <property type="protein sequence ID" value="THG89536.1"/>
    <property type="molecule type" value="Genomic_DNA"/>
</dbReference>
<dbReference type="AlphaFoldDB" id="A0A094XER7"/>
<accession>A0A094XER7</accession>
<dbReference type="OrthoDB" id="2941199at2"/>
<dbReference type="Proteomes" id="UP000002754">
    <property type="component" value="Unassembled WGS sequence"/>
</dbReference>
<dbReference type="RefSeq" id="WP_003322774.1">
    <property type="nucleotide sequence ID" value="NZ_ALPT02000034.1"/>
</dbReference>
<gene>
    <name evidence="2" type="ORF">AJ85_17060</name>
    <name evidence="1" type="ORF">BALCAV_0211530</name>
</gene>
<proteinExistence type="predicted"/>
<dbReference type="Proteomes" id="UP000297014">
    <property type="component" value="Unassembled WGS sequence"/>
</dbReference>
<organism evidence="1 3">
    <name type="scientific">Alkalihalobacillus alcalophilus ATCC 27647 = CGMCC 1.3604</name>
    <dbReference type="NCBI Taxonomy" id="1218173"/>
    <lineage>
        <taxon>Bacteria</taxon>
        <taxon>Bacillati</taxon>
        <taxon>Bacillota</taxon>
        <taxon>Bacilli</taxon>
        <taxon>Bacillales</taxon>
        <taxon>Bacillaceae</taxon>
        <taxon>Alkalihalobacillus</taxon>
    </lineage>
</organism>
<dbReference type="STRING" id="1218173.BALCAV_0211530"/>
<evidence type="ECO:0000313" key="2">
    <source>
        <dbReference type="EMBL" id="THG89536.1"/>
    </source>
</evidence>
<reference evidence="2 4" key="2">
    <citation type="submission" date="2014-01" db="EMBL/GenBank/DDBJ databases">
        <title>Draft genome sequencing of Bacillus alcalophilus CGMCC 1.3604.</title>
        <authorList>
            <person name="Yang J."/>
            <person name="Diao L."/>
            <person name="Yang S."/>
        </authorList>
    </citation>
    <scope>NUCLEOTIDE SEQUENCE [LARGE SCALE GENOMIC DNA]</scope>
    <source>
        <strain evidence="2 4">CGMCC 1.3604</strain>
    </source>
</reference>
<sequence>MFESTKPLYMTRAVAEELPDEHKHFMVQYFHENHEMLKDYLQVFEFSITGKKQLLRQKQEQPHRETQIFVALKETKAISRTVWAMDQVDHVIILFPEDY</sequence>
<dbReference type="Gene3D" id="3.10.450.150">
    <property type="entry name" value="enterococcus faecalis protein"/>
    <property type="match status" value="1"/>
</dbReference>
<name>A0A094XER7_ALKAL</name>
<evidence type="ECO:0000313" key="3">
    <source>
        <dbReference type="Proteomes" id="UP000002754"/>
    </source>
</evidence>
<dbReference type="Pfam" id="PF06124">
    <property type="entry name" value="DUF960"/>
    <property type="match status" value="1"/>
</dbReference>
<protein>
    <submittedName>
        <fullName evidence="1">Uncharacterized protein</fullName>
    </submittedName>
</protein>
<comment type="caution">
    <text evidence="1">The sequence shown here is derived from an EMBL/GenBank/DDBJ whole genome shotgun (WGS) entry which is preliminary data.</text>
</comment>
<dbReference type="EMBL" id="ALPT02000034">
    <property type="protein sequence ID" value="KGA97230.1"/>
    <property type="molecule type" value="Genomic_DNA"/>
</dbReference>
<dbReference type="InterPro" id="IPR009303">
    <property type="entry name" value="DUF960"/>
</dbReference>
<reference evidence="1 3" key="1">
    <citation type="journal article" date="2014" name="Genome Announc.">
        <title>Draft Genome Sequence of Bacillus alcalophilus AV1934, a Classic Alkaliphile Isolated from Human Feces in 1934.</title>
        <authorList>
            <person name="Attie O."/>
            <person name="Jayaprakash A."/>
            <person name="Shah H."/>
            <person name="Paulsen I.T."/>
            <person name="Morino M."/>
            <person name="Takahashi Y."/>
            <person name="Narumi I."/>
            <person name="Sachidanandam R."/>
            <person name="Satoh K."/>
            <person name="Ito M."/>
            <person name="Krulwich T.A."/>
        </authorList>
    </citation>
    <scope>NUCLEOTIDE SEQUENCE [LARGE SCALE GENOMIC DNA]</scope>
    <source>
        <strain evidence="1 3">AV1934</strain>
    </source>
</reference>
<evidence type="ECO:0000313" key="4">
    <source>
        <dbReference type="Proteomes" id="UP000297014"/>
    </source>
</evidence>
<dbReference type="eggNOG" id="COG0827">
    <property type="taxonomic scope" value="Bacteria"/>
</dbReference>